<reference evidence="2 3" key="1">
    <citation type="submission" date="2016-10" db="EMBL/GenBank/DDBJ databases">
        <authorList>
            <person name="Varghese N."/>
            <person name="Submissions S."/>
        </authorList>
    </citation>
    <scope>NUCLEOTIDE SEQUENCE [LARGE SCALE GENOMIC DNA]</scope>
    <source>
        <strain evidence="2 3">CGMCC 1.6377</strain>
    </source>
</reference>
<dbReference type="PANTHER" id="PTHR46018">
    <property type="entry name" value="ZINC PHOSPHODIESTERASE ELAC PROTEIN 1"/>
    <property type="match status" value="1"/>
</dbReference>
<protein>
    <submittedName>
        <fullName evidence="2">Ribonuclease BN, tRNA processing enzyme</fullName>
    </submittedName>
</protein>
<proteinExistence type="predicted"/>
<keyword evidence="3" id="KW-1185">Reference proteome</keyword>
<dbReference type="RefSeq" id="WP_149784664.1">
    <property type="nucleotide sequence ID" value="NZ_BAAADP010000001.1"/>
</dbReference>
<dbReference type="GO" id="GO:0042781">
    <property type="term" value="F:3'-tRNA processing endoribonuclease activity"/>
    <property type="evidence" value="ECO:0007669"/>
    <property type="project" value="TreeGrafter"/>
</dbReference>
<dbReference type="Proteomes" id="UP000323537">
    <property type="component" value="Unassembled WGS sequence"/>
</dbReference>
<dbReference type="SMART" id="SM00849">
    <property type="entry name" value="Lactamase_B"/>
    <property type="match status" value="1"/>
</dbReference>
<dbReference type="SUPFAM" id="SSF56281">
    <property type="entry name" value="Metallo-hydrolase/oxidoreductase"/>
    <property type="match status" value="1"/>
</dbReference>
<dbReference type="EMBL" id="FOPZ01000011">
    <property type="protein sequence ID" value="SFH59632.1"/>
    <property type="molecule type" value="Genomic_DNA"/>
</dbReference>
<dbReference type="Pfam" id="PF23023">
    <property type="entry name" value="Anti-Pycsar_Apyc1"/>
    <property type="match status" value="1"/>
</dbReference>
<evidence type="ECO:0000259" key="1">
    <source>
        <dbReference type="SMART" id="SM00849"/>
    </source>
</evidence>
<dbReference type="InterPro" id="IPR036866">
    <property type="entry name" value="RibonucZ/Hydroxyglut_hydro"/>
</dbReference>
<dbReference type="OrthoDB" id="73420at2157"/>
<sequence>MKLTVLGSGSAMPVPDRVQSGYLLEDRDGETDRSLLVDCGSGVLQRLADTDPGYEGVSTVLLTHHHLDHVAALLPLVKARWLAGEEHLEVVGPTGTKALVDGLLGVHDYLDGRIDLALREIPAGRAFTAGGFDVVGHETRHSMSGLAYRFSPPSRSAGPADGPLTLSGDSEAFAGLARFADGSDVLVHDCSFPDGTDVSNHPTPTSLGESLSEVDVGTLLLSHLYPHTGGREGEMEASVREAGFDGDVRVASDGLEVRILPE</sequence>
<dbReference type="AlphaFoldDB" id="A0A1I3BBK8"/>
<dbReference type="InterPro" id="IPR001279">
    <property type="entry name" value="Metallo-B-lactamas"/>
</dbReference>
<gene>
    <name evidence="2" type="ORF">SAMN04488066_11140</name>
</gene>
<name>A0A1I3BBK8_9EURY</name>
<accession>A0A1I3BBK8</accession>
<feature type="domain" description="Metallo-beta-lactamase" evidence="1">
    <location>
        <begin position="18"/>
        <end position="223"/>
    </location>
</feature>
<dbReference type="PANTHER" id="PTHR46018:SF3">
    <property type="entry name" value="ARYLSULFATASE"/>
    <property type="match status" value="1"/>
</dbReference>
<organism evidence="2 3">
    <name type="scientific">Halorubrum aquaticum</name>
    <dbReference type="NCBI Taxonomy" id="387340"/>
    <lineage>
        <taxon>Archaea</taxon>
        <taxon>Methanobacteriati</taxon>
        <taxon>Methanobacteriota</taxon>
        <taxon>Stenosarchaea group</taxon>
        <taxon>Halobacteria</taxon>
        <taxon>Halobacteriales</taxon>
        <taxon>Haloferacaceae</taxon>
        <taxon>Halorubrum</taxon>
    </lineage>
</organism>
<dbReference type="Gene3D" id="3.60.15.10">
    <property type="entry name" value="Ribonuclease Z/Hydroxyacylglutathione hydrolase-like"/>
    <property type="match status" value="1"/>
</dbReference>
<evidence type="ECO:0000313" key="3">
    <source>
        <dbReference type="Proteomes" id="UP000323537"/>
    </source>
</evidence>
<evidence type="ECO:0000313" key="2">
    <source>
        <dbReference type="EMBL" id="SFH59632.1"/>
    </source>
</evidence>